<dbReference type="GO" id="GO:0005506">
    <property type="term" value="F:iron ion binding"/>
    <property type="evidence" value="ECO:0007669"/>
    <property type="project" value="InterPro"/>
</dbReference>
<dbReference type="GO" id="GO:0020037">
    <property type="term" value="F:heme binding"/>
    <property type="evidence" value="ECO:0007669"/>
    <property type="project" value="InterPro"/>
</dbReference>
<dbReference type="Gene3D" id="1.10.630.10">
    <property type="entry name" value="Cytochrome P450"/>
    <property type="match status" value="1"/>
</dbReference>
<comment type="cofactor">
    <cofactor evidence="1 3">
        <name>heme</name>
        <dbReference type="ChEBI" id="CHEBI:30413"/>
    </cofactor>
</comment>
<dbReference type="SUPFAM" id="SSF48264">
    <property type="entry name" value="Cytochrome P450"/>
    <property type="match status" value="1"/>
</dbReference>
<dbReference type="PROSITE" id="PS00086">
    <property type="entry name" value="CYTOCHROME_P450"/>
    <property type="match status" value="1"/>
</dbReference>
<protein>
    <submittedName>
        <fullName evidence="5 6">Cytochrome P450</fullName>
    </submittedName>
</protein>
<dbReference type="InterPro" id="IPR017972">
    <property type="entry name" value="Cyt_P450_CS"/>
</dbReference>
<feature type="binding site" description="axial binding residue" evidence="3">
    <location>
        <position position="392"/>
    </location>
    <ligand>
        <name>heme</name>
        <dbReference type="ChEBI" id="CHEBI:30413"/>
    </ligand>
    <ligandPart>
        <name>Fe</name>
        <dbReference type="ChEBI" id="CHEBI:18248"/>
    </ligandPart>
</feature>
<evidence type="ECO:0000313" key="7">
    <source>
        <dbReference type="Proteomes" id="UP000429552"/>
    </source>
</evidence>
<reference evidence="5 7" key="1">
    <citation type="submission" date="2019-12" db="EMBL/GenBank/DDBJ databases">
        <title>Whole genome shotgun sequence of Streptomyces libani subsp. libani NBRC 13452.</title>
        <authorList>
            <person name="Ichikawa N."/>
            <person name="Kimura A."/>
            <person name="Kitahashi Y."/>
            <person name="Komaki H."/>
            <person name="Tamura T."/>
        </authorList>
    </citation>
    <scope>NUCLEOTIDE SEQUENCE [LARGE SCALE GENOMIC DNA]</scope>
    <source>
        <strain evidence="5 7">NBRC 13452</strain>
    </source>
</reference>
<reference evidence="6 8" key="2">
    <citation type="submission" date="2022-12" db="EMBL/GenBank/DDBJ databases">
        <authorList>
            <person name="Ruckert C."/>
            <person name="Busche T."/>
            <person name="Kalinowski J."/>
            <person name="Wittmann C."/>
        </authorList>
    </citation>
    <scope>NUCLEOTIDE SEQUENCE [LARGE SCALE GENOMIC DNA]</scope>
    <source>
        <strain evidence="6 8">DSM 40555</strain>
    </source>
</reference>
<dbReference type="Proteomes" id="UP001210609">
    <property type="component" value="Chromosome"/>
</dbReference>
<keyword evidence="3 4" id="KW-0349">Heme</keyword>
<keyword evidence="8" id="KW-1185">Reference proteome</keyword>
<gene>
    <name evidence="5" type="ORF">Sliba_75490</name>
    <name evidence="6" type="ORF">STRLI_007511</name>
</gene>
<evidence type="ECO:0000313" key="5">
    <source>
        <dbReference type="EMBL" id="GFE27096.1"/>
    </source>
</evidence>
<keyword evidence="4" id="KW-0560">Oxidoreductase</keyword>
<evidence type="ECO:0000256" key="4">
    <source>
        <dbReference type="RuleBase" id="RU000461"/>
    </source>
</evidence>
<dbReference type="RefSeq" id="WP_159491668.1">
    <property type="nucleotide sequence ID" value="NZ_BLIP01000003.1"/>
</dbReference>
<sequence>MNDAFTREPSWDPRLFPPAARAPRAVQTARMLLEPQGYARSLRRRFGPVFSLRTFPYRGALVCAADAASNRAVLTDHARFTGGDAAALLAPAVGSGSLICTPPPVHLGHRKLLLPPFHGAWIIRWTERVRELVHTELPALLSGDGVPLRPWAQRLTLDVILRVVFGLTDPARIATFRTALSSFVAMGNLAVLFLPKPLQRDLGPLSPGGRFHRLRATVRDLAREEIAARRTESDHAHRDDVLSMLLDARDEHGAGLDDAQLLDELTGLVLAGYETTATTIAWTLHLLAHHPAARDDLIADLDEGAGRLLKATIKESGRLRPAVYNAMRTAAHDTELGGRPVPRGAFVAALFSLTHLDPELWPEPDAFRPERHVGTDPVPYSLTPFGGGVRRCIGVSLAQLETETVLREILAAAVPEPAGPLEPARLVSVTLVPAQGGRVRLRARR</sequence>
<dbReference type="GO" id="GO:0004497">
    <property type="term" value="F:monooxygenase activity"/>
    <property type="evidence" value="ECO:0007669"/>
    <property type="project" value="UniProtKB-KW"/>
</dbReference>
<dbReference type="PRINTS" id="PR00385">
    <property type="entry name" value="P450"/>
</dbReference>
<dbReference type="PANTHER" id="PTHR24305:SF166">
    <property type="entry name" value="CYTOCHROME P450 12A4, MITOCHONDRIAL-RELATED"/>
    <property type="match status" value="1"/>
</dbReference>
<dbReference type="PANTHER" id="PTHR24305">
    <property type="entry name" value="CYTOCHROME P450"/>
    <property type="match status" value="1"/>
</dbReference>
<keyword evidence="4 5" id="KW-0503">Monooxygenase</keyword>
<dbReference type="Proteomes" id="UP000429552">
    <property type="component" value="Unassembled WGS sequence"/>
</dbReference>
<evidence type="ECO:0000256" key="2">
    <source>
        <dbReference type="ARBA" id="ARBA00010617"/>
    </source>
</evidence>
<dbReference type="InterPro" id="IPR001128">
    <property type="entry name" value="Cyt_P450"/>
</dbReference>
<proteinExistence type="inferred from homology"/>
<name>A0A640TYU1_STRNI</name>
<dbReference type="EMBL" id="CP114202">
    <property type="protein sequence ID" value="WAU01196.1"/>
    <property type="molecule type" value="Genomic_DNA"/>
</dbReference>
<keyword evidence="3 4" id="KW-0408">Iron</keyword>
<dbReference type="InterPro" id="IPR050121">
    <property type="entry name" value="Cytochrome_P450_monoxygenase"/>
</dbReference>
<evidence type="ECO:0000256" key="3">
    <source>
        <dbReference type="PIRSR" id="PIRSR602401-1"/>
    </source>
</evidence>
<evidence type="ECO:0000256" key="1">
    <source>
        <dbReference type="ARBA" id="ARBA00001971"/>
    </source>
</evidence>
<evidence type="ECO:0000313" key="6">
    <source>
        <dbReference type="EMBL" id="WAU01196.1"/>
    </source>
</evidence>
<dbReference type="PRINTS" id="PR00463">
    <property type="entry name" value="EP450I"/>
</dbReference>
<dbReference type="InterPro" id="IPR002401">
    <property type="entry name" value="Cyt_P450_E_grp-I"/>
</dbReference>
<comment type="similarity">
    <text evidence="2 4">Belongs to the cytochrome P450 family.</text>
</comment>
<evidence type="ECO:0000313" key="8">
    <source>
        <dbReference type="Proteomes" id="UP001210609"/>
    </source>
</evidence>
<dbReference type="EMBL" id="BLIP01000003">
    <property type="protein sequence ID" value="GFE27096.1"/>
    <property type="molecule type" value="Genomic_DNA"/>
</dbReference>
<accession>A0A640TYU1</accession>
<dbReference type="InterPro" id="IPR036396">
    <property type="entry name" value="Cyt_P450_sf"/>
</dbReference>
<dbReference type="AlphaFoldDB" id="A0A640TYU1"/>
<organism evidence="5 7">
    <name type="scientific">Streptomyces nigrescens</name>
    <dbReference type="NCBI Taxonomy" id="1920"/>
    <lineage>
        <taxon>Bacteria</taxon>
        <taxon>Bacillati</taxon>
        <taxon>Actinomycetota</taxon>
        <taxon>Actinomycetes</taxon>
        <taxon>Kitasatosporales</taxon>
        <taxon>Streptomycetaceae</taxon>
        <taxon>Streptomyces</taxon>
    </lineage>
</organism>
<keyword evidence="3 4" id="KW-0479">Metal-binding</keyword>
<dbReference type="Pfam" id="PF00067">
    <property type="entry name" value="p450"/>
    <property type="match status" value="1"/>
</dbReference>
<dbReference type="GO" id="GO:0016705">
    <property type="term" value="F:oxidoreductase activity, acting on paired donors, with incorporation or reduction of molecular oxygen"/>
    <property type="evidence" value="ECO:0007669"/>
    <property type="project" value="InterPro"/>
</dbReference>